<evidence type="ECO:0000313" key="4">
    <source>
        <dbReference type="Proteomes" id="UP000321456"/>
    </source>
</evidence>
<dbReference type="PROSITE" id="PS51257">
    <property type="entry name" value="PROKAR_LIPOPROTEIN"/>
    <property type="match status" value="1"/>
</dbReference>
<gene>
    <name evidence="3" type="ORF">FVB32_07235</name>
</gene>
<reference evidence="3 4" key="1">
    <citation type="submission" date="2019-08" db="EMBL/GenBank/DDBJ databases">
        <title>Professor.</title>
        <authorList>
            <person name="Park J.S."/>
        </authorList>
    </citation>
    <scope>NUCLEOTIDE SEQUENCE [LARGE SCALE GENOMIC DNA]</scope>
    <source>
        <strain evidence="3 4">176CP5-101</strain>
    </source>
</reference>
<dbReference type="Pfam" id="PF14129">
    <property type="entry name" value="DUF4296"/>
    <property type="match status" value="1"/>
</dbReference>
<dbReference type="InterPro" id="IPR025381">
    <property type="entry name" value="DUF4296"/>
</dbReference>
<protein>
    <submittedName>
        <fullName evidence="3">DUF4296 domain-containing protein</fullName>
    </submittedName>
</protein>
<dbReference type="EMBL" id="VRUR01000001">
    <property type="protein sequence ID" value="TXN38080.1"/>
    <property type="molecule type" value="Genomic_DNA"/>
</dbReference>
<evidence type="ECO:0000313" key="3">
    <source>
        <dbReference type="EMBL" id="TXN38080.1"/>
    </source>
</evidence>
<feature type="domain" description="DUF4296" evidence="2">
    <location>
        <begin position="24"/>
        <end position="106"/>
    </location>
</feature>
<dbReference type="RefSeq" id="WP_147742632.1">
    <property type="nucleotide sequence ID" value="NZ_VRUR01000001.1"/>
</dbReference>
<feature type="region of interest" description="Disordered" evidence="1">
    <location>
        <begin position="112"/>
        <end position="144"/>
    </location>
</feature>
<dbReference type="AlphaFoldDB" id="A0A5C8VA51"/>
<accession>A0A5C8VA51</accession>
<keyword evidence="4" id="KW-1185">Reference proteome</keyword>
<name>A0A5C8VA51_9FLAO</name>
<organism evidence="3 4">
    <name type="scientific">Flagellimonas hymeniacidonis</name>
    <dbReference type="NCBI Taxonomy" id="2603628"/>
    <lineage>
        <taxon>Bacteria</taxon>
        <taxon>Pseudomonadati</taxon>
        <taxon>Bacteroidota</taxon>
        <taxon>Flavobacteriia</taxon>
        <taxon>Flavobacteriales</taxon>
        <taxon>Flavobacteriaceae</taxon>
        <taxon>Flagellimonas</taxon>
    </lineage>
</organism>
<evidence type="ECO:0000259" key="2">
    <source>
        <dbReference type="Pfam" id="PF14129"/>
    </source>
</evidence>
<sequence length="144" mass="16668">MKKIWLFFFGLMLLSCSEKVVEKPENLIPKEKMVAILHDLAILNSARTSFKIDLEKTGIEVMPFIYKKHQIDSAQFSQSDLYYASVPLEYQSIYEQVESILEHRKDTLEGLTKKRNDSIRKAQQQKKETGIKTKNDKENAPDAS</sequence>
<dbReference type="Proteomes" id="UP000321456">
    <property type="component" value="Unassembled WGS sequence"/>
</dbReference>
<comment type="caution">
    <text evidence="3">The sequence shown here is derived from an EMBL/GenBank/DDBJ whole genome shotgun (WGS) entry which is preliminary data.</text>
</comment>
<proteinExistence type="predicted"/>
<evidence type="ECO:0000256" key="1">
    <source>
        <dbReference type="SAM" id="MobiDB-lite"/>
    </source>
</evidence>